<accession>A0A227KHZ2</accession>
<organism evidence="4 5">
    <name type="scientific">Turicimonas muris</name>
    <dbReference type="NCBI Taxonomy" id="1796652"/>
    <lineage>
        <taxon>Bacteria</taxon>
        <taxon>Pseudomonadati</taxon>
        <taxon>Pseudomonadota</taxon>
        <taxon>Betaproteobacteria</taxon>
        <taxon>Burkholderiales</taxon>
        <taxon>Sutterellaceae</taxon>
        <taxon>Turicimonas</taxon>
    </lineage>
</organism>
<feature type="signal peptide" evidence="2">
    <location>
        <begin position="1"/>
        <end position="26"/>
    </location>
</feature>
<protein>
    <submittedName>
        <fullName evidence="4">Alpha/beta hydrolase</fullName>
    </submittedName>
</protein>
<dbReference type="InterPro" id="IPR049492">
    <property type="entry name" value="BD-FAE-like_dom"/>
</dbReference>
<dbReference type="GeneID" id="78362586"/>
<dbReference type="PANTHER" id="PTHR48081:SF13">
    <property type="entry name" value="ALPHA_BETA HYDROLASE"/>
    <property type="match status" value="1"/>
</dbReference>
<dbReference type="PANTHER" id="PTHR48081">
    <property type="entry name" value="AB HYDROLASE SUPERFAMILY PROTEIN C4A8.06C"/>
    <property type="match status" value="1"/>
</dbReference>
<dbReference type="AlphaFoldDB" id="A0A227KHZ2"/>
<dbReference type="Proteomes" id="UP000214610">
    <property type="component" value="Unassembled WGS sequence"/>
</dbReference>
<dbReference type="GO" id="GO:0016787">
    <property type="term" value="F:hydrolase activity"/>
    <property type="evidence" value="ECO:0007669"/>
    <property type="project" value="UniProtKB-KW"/>
</dbReference>
<dbReference type="SUPFAM" id="SSF53474">
    <property type="entry name" value="alpha/beta-Hydrolases"/>
    <property type="match status" value="1"/>
</dbReference>
<reference evidence="5" key="1">
    <citation type="submission" date="2017-05" db="EMBL/GenBank/DDBJ databases">
        <title>Improved OligoMM genomes.</title>
        <authorList>
            <person name="Garzetti D."/>
        </authorList>
    </citation>
    <scope>NUCLEOTIDE SEQUENCE [LARGE SCALE GENOMIC DNA]</scope>
    <source>
        <strain evidence="5">YL45</strain>
    </source>
</reference>
<dbReference type="Pfam" id="PF20434">
    <property type="entry name" value="BD-FAE"/>
    <property type="match status" value="1"/>
</dbReference>
<keyword evidence="5" id="KW-1185">Reference proteome</keyword>
<evidence type="ECO:0000259" key="3">
    <source>
        <dbReference type="Pfam" id="PF20434"/>
    </source>
</evidence>
<dbReference type="RefSeq" id="WP_084081560.1">
    <property type="nucleotide sequence ID" value="NZ_CAJTBZ010000012.1"/>
</dbReference>
<dbReference type="InterPro" id="IPR050300">
    <property type="entry name" value="GDXG_lipolytic_enzyme"/>
</dbReference>
<dbReference type="EMBL" id="NHMP01000004">
    <property type="protein sequence ID" value="OXE47571.1"/>
    <property type="molecule type" value="Genomic_DNA"/>
</dbReference>
<dbReference type="Gene3D" id="3.40.50.1820">
    <property type="entry name" value="alpha/beta hydrolase"/>
    <property type="match status" value="1"/>
</dbReference>
<evidence type="ECO:0000256" key="1">
    <source>
        <dbReference type="ARBA" id="ARBA00022801"/>
    </source>
</evidence>
<feature type="domain" description="BD-FAE-like" evidence="3">
    <location>
        <begin position="75"/>
        <end position="289"/>
    </location>
</feature>
<gene>
    <name evidence="4" type="ORF">ADH67_07180</name>
</gene>
<proteinExistence type="predicted"/>
<comment type="caution">
    <text evidence="4">The sequence shown here is derived from an EMBL/GenBank/DDBJ whole genome shotgun (WGS) entry which is preliminary data.</text>
</comment>
<evidence type="ECO:0000313" key="5">
    <source>
        <dbReference type="Proteomes" id="UP000214610"/>
    </source>
</evidence>
<evidence type="ECO:0000313" key="4">
    <source>
        <dbReference type="EMBL" id="OXE47571.1"/>
    </source>
</evidence>
<evidence type="ECO:0000256" key="2">
    <source>
        <dbReference type="SAM" id="SignalP"/>
    </source>
</evidence>
<keyword evidence="2" id="KW-0732">Signal</keyword>
<dbReference type="InterPro" id="IPR029058">
    <property type="entry name" value="AB_hydrolase_fold"/>
</dbReference>
<feature type="chain" id="PRO_5011310934" evidence="2">
    <location>
        <begin position="27"/>
        <end position="345"/>
    </location>
</feature>
<keyword evidence="1 4" id="KW-0378">Hydrolase</keyword>
<name>A0A227KHZ2_9BURK</name>
<sequence length="345" mass="37204">MKTIFKISMAAALLSLSAFSSSGAMADDTQLLGYSKGATVISPKIENGQIDTIGGIIYSQIKGLRHNRALRMTVQIPRDNKLKPAIIYFPGGGFTSADYEKYTEMRMALAKAGFVVAACEYRTVPNKFPALLQDGKAAIRFLREHAKEFGIDPERIGVLGDSAGGYVSQMVGATNGEKKWDAGDYLNQNSDVQAVVSIYGISDLRNIGEGHPENIRKVHDSAAVTEALLVNGPAFRDFAGASVLETPEKALDASPIGHVDGTEPPFLLMHGAEDPLVSPVQSKQMYEALKQKNVDAQYILMRNAKHGDISWYQPNVINAVVDFFKAKLGEPKEGGAKTTVPGGNL</sequence>